<reference evidence="2" key="1">
    <citation type="submission" date="2014-09" db="EMBL/GenBank/DDBJ databases">
        <authorList>
            <person name="Mudge J."/>
            <person name="Ramaraj T."/>
            <person name="Lindquist I.E."/>
            <person name="Bharti A.K."/>
            <person name="Sundararajan A."/>
            <person name="Cameron C.T."/>
            <person name="Woodward J.E."/>
            <person name="May G.D."/>
            <person name="Brubaker C."/>
            <person name="Broadhvest J."/>
            <person name="Wilkins T.A."/>
        </authorList>
    </citation>
    <scope>NUCLEOTIDE SEQUENCE</scope>
    <source>
        <strain evidence="2">cv. AKA8401</strain>
    </source>
</reference>
<proteinExistence type="predicted"/>
<organism evidence="1 2">
    <name type="scientific">Gossypium arboreum</name>
    <name type="common">Tree cotton</name>
    <name type="synonym">Gossypium nanking</name>
    <dbReference type="NCBI Taxonomy" id="29729"/>
    <lineage>
        <taxon>Eukaryota</taxon>
        <taxon>Viridiplantae</taxon>
        <taxon>Streptophyta</taxon>
        <taxon>Embryophyta</taxon>
        <taxon>Tracheophyta</taxon>
        <taxon>Spermatophyta</taxon>
        <taxon>Magnoliopsida</taxon>
        <taxon>eudicotyledons</taxon>
        <taxon>Gunneridae</taxon>
        <taxon>Pentapetalae</taxon>
        <taxon>rosids</taxon>
        <taxon>malvids</taxon>
        <taxon>Malvales</taxon>
        <taxon>Malvaceae</taxon>
        <taxon>Malvoideae</taxon>
        <taxon>Gossypium</taxon>
    </lineage>
</organism>
<name>A0A0B0MWA8_GOSAR</name>
<gene>
    <name evidence="1" type="ORF">F383_28007</name>
</gene>
<evidence type="ECO:0000313" key="1">
    <source>
        <dbReference type="EMBL" id="KHG03221.1"/>
    </source>
</evidence>
<protein>
    <submittedName>
        <fullName evidence="1">Uncharacterized protein</fullName>
    </submittedName>
</protein>
<keyword evidence="2" id="KW-1185">Reference proteome</keyword>
<dbReference type="EMBL" id="JRRC01335680">
    <property type="protein sequence ID" value="KHG03221.1"/>
    <property type="molecule type" value="Genomic_DNA"/>
</dbReference>
<dbReference type="Proteomes" id="UP000032142">
    <property type="component" value="Unassembled WGS sequence"/>
</dbReference>
<sequence length="11" mass="1235">MLGRVPIRGVH</sequence>
<accession>A0A0B0MWA8</accession>
<comment type="caution">
    <text evidence="1">The sequence shown here is derived from an EMBL/GenBank/DDBJ whole genome shotgun (WGS) entry which is preliminary data.</text>
</comment>
<evidence type="ECO:0000313" key="2">
    <source>
        <dbReference type="Proteomes" id="UP000032142"/>
    </source>
</evidence>